<proteinExistence type="predicted"/>
<protein>
    <recommendedName>
        <fullName evidence="3">Outer membrane protein beta-barrel domain-containing protein</fullName>
    </recommendedName>
</protein>
<feature type="domain" description="Outer membrane protein beta-barrel" evidence="3">
    <location>
        <begin position="5"/>
        <end position="186"/>
    </location>
</feature>
<dbReference type="EMBL" id="BARX01000012">
    <property type="protein sequence ID" value="GAD02003.1"/>
    <property type="molecule type" value="Genomic_DNA"/>
</dbReference>
<dbReference type="SUPFAM" id="SSF56925">
    <property type="entry name" value="OMPA-like"/>
    <property type="match status" value="1"/>
</dbReference>
<evidence type="ECO:0000256" key="2">
    <source>
        <dbReference type="SAM" id="SignalP"/>
    </source>
</evidence>
<dbReference type="TCDB" id="1.B.6.2.18">
    <property type="family name" value="the ompa-ompf porin (oop) family"/>
</dbReference>
<keyword evidence="5" id="KW-1185">Reference proteome</keyword>
<accession>R9PL62</accession>
<keyword evidence="1 2" id="KW-0732">Signal</keyword>
<dbReference type="InterPro" id="IPR011250">
    <property type="entry name" value="OMP/PagP_B-barrel"/>
</dbReference>
<dbReference type="InterPro" id="IPR027385">
    <property type="entry name" value="Beta-barrel_OMP"/>
</dbReference>
<evidence type="ECO:0000313" key="4">
    <source>
        <dbReference type="EMBL" id="GAD02003.1"/>
    </source>
</evidence>
<comment type="caution">
    <text evidence="4">The sequence shown here is derived from an EMBL/GenBank/DDBJ whole genome shotgun (WGS) entry which is preliminary data.</text>
</comment>
<dbReference type="RefSeq" id="WP_016401771.1">
    <property type="nucleotide sequence ID" value="NZ_BARX01000012.1"/>
</dbReference>
<dbReference type="Pfam" id="PF13505">
    <property type="entry name" value="OMP_b-brl"/>
    <property type="match status" value="1"/>
</dbReference>
<sequence>MKKAALIGLSLLAFGANASDAPRDFYVGLNLLPTGTIDIDALSQDLDLGASFAFGKRFDLDGGWLIDGEIEYLYMGSNTMSNNGLSMETTGSGLSLNVKPTYKFSDSGLYLAGLVGVGSYSVELEVRDDQGSIKAEDDGLGFTYGLEAGYDANRFGLALGYKNVAADIDSLSVDYSSFYFGAKYKF</sequence>
<dbReference type="Gene3D" id="2.40.160.20">
    <property type="match status" value="1"/>
</dbReference>
<evidence type="ECO:0000313" key="5">
    <source>
        <dbReference type="Proteomes" id="UP000014461"/>
    </source>
</evidence>
<dbReference type="Proteomes" id="UP000014461">
    <property type="component" value="Unassembled WGS sequence"/>
</dbReference>
<feature type="chain" id="PRO_5004488139" description="Outer membrane protein beta-barrel domain-containing protein" evidence="2">
    <location>
        <begin position="19"/>
        <end position="186"/>
    </location>
</feature>
<evidence type="ECO:0000256" key="1">
    <source>
        <dbReference type="ARBA" id="ARBA00022729"/>
    </source>
</evidence>
<gene>
    <name evidence="4" type="ORF">AALB_2083</name>
</gene>
<dbReference type="OrthoDB" id="5878238at2"/>
<evidence type="ECO:0000259" key="3">
    <source>
        <dbReference type="Pfam" id="PF13505"/>
    </source>
</evidence>
<feature type="signal peptide" evidence="2">
    <location>
        <begin position="1"/>
        <end position="18"/>
    </location>
</feature>
<dbReference type="STRING" id="1331007.AALB_2083"/>
<dbReference type="AlphaFoldDB" id="R9PL62"/>
<organism evidence="4 5">
    <name type="scientific">Agarivorans albus MKT 106</name>
    <dbReference type="NCBI Taxonomy" id="1331007"/>
    <lineage>
        <taxon>Bacteria</taxon>
        <taxon>Pseudomonadati</taxon>
        <taxon>Pseudomonadota</taxon>
        <taxon>Gammaproteobacteria</taxon>
        <taxon>Alteromonadales</taxon>
        <taxon>Alteromonadaceae</taxon>
        <taxon>Agarivorans</taxon>
    </lineage>
</organism>
<reference evidence="4" key="1">
    <citation type="journal article" date="2013" name="Genome Announc.">
        <title>Draft Genome Sequence of Agarivorans albus Strain MKT 106T, an Agarolytic Marine Bacterium.</title>
        <authorList>
            <person name="Yasuike M."/>
            <person name="Nakamura Y."/>
            <person name="Kai W."/>
            <person name="Fujiwara A."/>
            <person name="Fukui Y."/>
            <person name="Satomi M."/>
            <person name="Sano M."/>
        </authorList>
    </citation>
    <scope>NUCLEOTIDE SEQUENCE [LARGE SCALE GENOMIC DNA]</scope>
</reference>
<name>R9PL62_AGAAL</name>